<dbReference type="Proteomes" id="UP000259236">
    <property type="component" value="Chromosome"/>
</dbReference>
<dbReference type="AlphaFoldDB" id="A0A3B6X9B0"/>
<gene>
    <name evidence="2" type="ORF">DFS55_15740</name>
</gene>
<evidence type="ECO:0000313" key="3">
    <source>
        <dbReference type="Proteomes" id="UP000259236"/>
    </source>
</evidence>
<feature type="region of interest" description="Disordered" evidence="1">
    <location>
        <begin position="1"/>
        <end position="62"/>
    </location>
</feature>
<organism evidence="2 3">
    <name type="scientific">Mycobacterium avium subsp. hominissuis</name>
    <dbReference type="NCBI Taxonomy" id="439334"/>
    <lineage>
        <taxon>Bacteria</taxon>
        <taxon>Bacillati</taxon>
        <taxon>Actinomycetota</taxon>
        <taxon>Actinomycetes</taxon>
        <taxon>Mycobacteriales</taxon>
        <taxon>Mycobacteriaceae</taxon>
        <taxon>Mycobacterium</taxon>
        <taxon>Mycobacterium avium complex (MAC)</taxon>
    </lineage>
</organism>
<sequence length="62" mass="6010">MRTLGIGDHPNAADPATTSPAIRSRDGSARPAGSSDEAPKSHGSDAGSAGPCRPGPASARAS</sequence>
<evidence type="ECO:0000256" key="1">
    <source>
        <dbReference type="SAM" id="MobiDB-lite"/>
    </source>
</evidence>
<proteinExistence type="predicted"/>
<name>A0A3B6X9B0_MYCAV</name>
<protein>
    <submittedName>
        <fullName evidence="2">Uncharacterized protein</fullName>
    </submittedName>
</protein>
<evidence type="ECO:0000313" key="2">
    <source>
        <dbReference type="EMBL" id="AXO23867.1"/>
    </source>
</evidence>
<accession>A0A3B6X9B0</accession>
<reference evidence="2 3" key="1">
    <citation type="submission" date="2018-05" db="EMBL/GenBank/DDBJ databases">
        <title>Sequencing and annotation of Mycobacterium avium strain 109 (MAC109).</title>
        <authorList>
            <person name="Matern W.M."/>
            <person name="Bader J.S."/>
            <person name="Karakousis P.C."/>
        </authorList>
    </citation>
    <scope>NUCLEOTIDE SEQUENCE [LARGE SCALE GENOMIC DNA]</scope>
    <source>
        <strain evidence="2 3">MAC109</strain>
    </source>
</reference>
<dbReference type="EMBL" id="CP029332">
    <property type="protein sequence ID" value="AXO23867.1"/>
    <property type="molecule type" value="Genomic_DNA"/>
</dbReference>